<dbReference type="Proteomes" id="UP001057427">
    <property type="component" value="Segment"/>
</dbReference>
<evidence type="ECO:0000313" key="3">
    <source>
        <dbReference type="Proteomes" id="UP001057427"/>
    </source>
</evidence>
<keyword evidence="3" id="KW-1185">Reference proteome</keyword>
<accession>A0A9E7N4R9</accession>
<sequence length="107" mass="11318">MADETEPTVVTDEFPSTPLPETPLQEAARKAGWEASATAEPRATGLRPPMTAEERHEAALAALQILVDMHAAIPPRAPDECVVEVSITVGDVRAAFNAVHGIRAHGS</sequence>
<feature type="region of interest" description="Disordered" evidence="1">
    <location>
        <begin position="1"/>
        <end position="51"/>
    </location>
</feature>
<proteinExistence type="predicted"/>
<name>A0A9E7N4R9_9CAUD</name>
<organism evidence="2 3">
    <name type="scientific">Brevundimonas phage vB_BgoS-Bajun</name>
    <dbReference type="NCBI Taxonomy" id="2948594"/>
    <lineage>
        <taxon>Viruses</taxon>
        <taxon>Duplodnaviria</taxon>
        <taxon>Heunggongvirae</taxon>
        <taxon>Uroviricota</taxon>
        <taxon>Caudoviricetes</taxon>
        <taxon>Dolichocephalovirinae</taxon>
    </lineage>
</organism>
<gene>
    <name evidence="2" type="ORF">BAJUN_01240</name>
</gene>
<evidence type="ECO:0000313" key="2">
    <source>
        <dbReference type="EMBL" id="UTC29754.1"/>
    </source>
</evidence>
<reference evidence="2" key="1">
    <citation type="submission" date="2022-05" db="EMBL/GenBank/DDBJ databases">
        <authorList>
            <person name="Friedrich I."/>
            <person name="Poehlein A."/>
            <person name="Schneider D."/>
            <person name="Hertel R."/>
            <person name="Daniel R."/>
        </authorList>
    </citation>
    <scope>NUCLEOTIDE SEQUENCE</scope>
</reference>
<evidence type="ECO:0000256" key="1">
    <source>
        <dbReference type="SAM" id="MobiDB-lite"/>
    </source>
</evidence>
<dbReference type="EMBL" id="ON529858">
    <property type="protein sequence ID" value="UTC29754.1"/>
    <property type="molecule type" value="Genomic_DNA"/>
</dbReference>
<protein>
    <submittedName>
        <fullName evidence="2">Uncharacterized protein</fullName>
    </submittedName>
</protein>